<keyword evidence="1" id="KW-0229">DNA integration</keyword>
<dbReference type="InterPro" id="IPR002104">
    <property type="entry name" value="Integrase_catalytic"/>
</dbReference>
<reference evidence="7 8" key="1">
    <citation type="submission" date="2018-10" db="EMBL/GenBank/DDBJ databases">
        <title>Draft genome sequence for the type isolate of Erwinia psidii, agent causal of bacterial blight in guava (Psidium guajava) and wilt and die-back of Eucalyptus spp.</title>
        <authorList>
            <person name="Hermenegildo P.S."/>
            <person name="Santos S.A."/>
            <person name="Guimaraes L.M.S."/>
            <person name="Vidigal P.M.P."/>
            <person name="Pereira I.C."/>
            <person name="Badel J.L."/>
            <person name="Alfenas-Zerbini P."/>
            <person name="Ferreira M.A.S.V."/>
            <person name="Alfenas A.C."/>
        </authorList>
    </citation>
    <scope>NUCLEOTIDE SEQUENCE [LARGE SCALE GENOMIC DNA]</scope>
    <source>
        <strain evidence="7 8">IBSBF 435</strain>
    </source>
</reference>
<dbReference type="RefSeq" id="WP_124234080.1">
    <property type="nucleotide sequence ID" value="NZ_RHHM01000013.1"/>
</dbReference>
<dbReference type="EMBL" id="RHHM01000013">
    <property type="protein sequence ID" value="RQM37224.1"/>
    <property type="molecule type" value="Genomic_DNA"/>
</dbReference>
<dbReference type="Pfam" id="PF00589">
    <property type="entry name" value="Phage_integrase"/>
    <property type="match status" value="1"/>
</dbReference>
<dbReference type="OrthoDB" id="9801717at2"/>
<dbReference type="InterPro" id="IPR010998">
    <property type="entry name" value="Integrase_recombinase_N"/>
</dbReference>
<evidence type="ECO:0000313" key="8">
    <source>
        <dbReference type="Proteomes" id="UP000279457"/>
    </source>
</evidence>
<dbReference type="CDD" id="cd00796">
    <property type="entry name" value="INT_Rci_Hp1_C"/>
    <property type="match status" value="1"/>
</dbReference>
<dbReference type="GO" id="GO:0003677">
    <property type="term" value="F:DNA binding"/>
    <property type="evidence" value="ECO:0007669"/>
    <property type="project" value="UniProtKB-UniRule"/>
</dbReference>
<dbReference type="InterPro" id="IPR057084">
    <property type="entry name" value="Int_N"/>
</dbReference>
<keyword evidence="8" id="KW-1185">Reference proteome</keyword>
<evidence type="ECO:0000256" key="3">
    <source>
        <dbReference type="ARBA" id="ARBA00023172"/>
    </source>
</evidence>
<dbReference type="InterPro" id="IPR011010">
    <property type="entry name" value="DNA_brk_join_enz"/>
</dbReference>
<accession>A0A3N6RW34</accession>
<dbReference type="InterPro" id="IPR044068">
    <property type="entry name" value="CB"/>
</dbReference>
<sequence length="329" mass="37285">MSIKKLDDGRYEVDVRPQGSVGKRIRRKFSTKGEAQIFERHIIVNFHNKKWLEKPADRRKLTELLDLWWIYHGKMHGRGEKEKSRLTTIISDMKGMGLIRADQLTKKAITDYRVQMLSRGLKPSSVNRHHAIMSGMFTKLINAAEYHSANPFKQIKAFKEPQSDMSFLSAAEIVELLQRLHGDERKAVMLCLATGGRWGEVASLKAEHIIGSKVIFMKTKNGKRRTVPISAELEEVVKKGRESGALFRPVYATVRATLKEMKPDLPAGQAVHVLRHTFATHFMMNGGNIITLQRILGHANIQQTMTYAHFAPDFLQDAVAFNPIAGMSI</sequence>
<dbReference type="PROSITE" id="PS51900">
    <property type="entry name" value="CB"/>
    <property type="match status" value="1"/>
</dbReference>
<dbReference type="Gene3D" id="1.10.443.10">
    <property type="entry name" value="Intergrase catalytic core"/>
    <property type="match status" value="1"/>
</dbReference>
<dbReference type="PROSITE" id="PS51898">
    <property type="entry name" value="TYR_RECOMBINASE"/>
    <property type="match status" value="1"/>
</dbReference>
<name>A0A3N6RW34_9GAMM</name>
<gene>
    <name evidence="7" type="ORF">EB241_16240</name>
</gene>
<evidence type="ECO:0000313" key="7">
    <source>
        <dbReference type="EMBL" id="RQM37224.1"/>
    </source>
</evidence>
<organism evidence="7 8">
    <name type="scientific">Erwinia psidii</name>
    <dbReference type="NCBI Taxonomy" id="69224"/>
    <lineage>
        <taxon>Bacteria</taxon>
        <taxon>Pseudomonadati</taxon>
        <taxon>Pseudomonadota</taxon>
        <taxon>Gammaproteobacteria</taxon>
        <taxon>Enterobacterales</taxon>
        <taxon>Erwiniaceae</taxon>
        <taxon>Erwinia</taxon>
    </lineage>
</organism>
<dbReference type="Gene3D" id="1.10.150.130">
    <property type="match status" value="1"/>
</dbReference>
<dbReference type="GO" id="GO:0015074">
    <property type="term" value="P:DNA integration"/>
    <property type="evidence" value="ECO:0007669"/>
    <property type="project" value="UniProtKB-KW"/>
</dbReference>
<dbReference type="PANTHER" id="PTHR30349:SF93">
    <property type="entry name" value="FELS-2 PROPHAGE PROTEIN"/>
    <property type="match status" value="1"/>
</dbReference>
<dbReference type="Proteomes" id="UP000279457">
    <property type="component" value="Unassembled WGS sequence"/>
</dbReference>
<keyword evidence="3" id="KW-0233">DNA recombination</keyword>
<evidence type="ECO:0000259" key="5">
    <source>
        <dbReference type="PROSITE" id="PS51898"/>
    </source>
</evidence>
<feature type="domain" description="Core-binding (CB)" evidence="6">
    <location>
        <begin position="59"/>
        <end position="141"/>
    </location>
</feature>
<dbReference type="InterPro" id="IPR013762">
    <property type="entry name" value="Integrase-like_cat_sf"/>
</dbReference>
<dbReference type="InterPro" id="IPR050090">
    <property type="entry name" value="Tyrosine_recombinase_XerCD"/>
</dbReference>
<dbReference type="SUPFAM" id="SSF56349">
    <property type="entry name" value="DNA breaking-rejoining enzymes"/>
    <property type="match status" value="1"/>
</dbReference>
<dbReference type="AlphaFoldDB" id="A0A3N6RW34"/>
<proteinExistence type="predicted"/>
<evidence type="ECO:0000256" key="1">
    <source>
        <dbReference type="ARBA" id="ARBA00022908"/>
    </source>
</evidence>
<dbReference type="GO" id="GO:0006310">
    <property type="term" value="P:DNA recombination"/>
    <property type="evidence" value="ECO:0007669"/>
    <property type="project" value="UniProtKB-KW"/>
</dbReference>
<keyword evidence="2 4" id="KW-0238">DNA-binding</keyword>
<comment type="caution">
    <text evidence="7">The sequence shown here is derived from an EMBL/GenBank/DDBJ whole genome shotgun (WGS) entry which is preliminary data.</text>
</comment>
<evidence type="ECO:0000256" key="2">
    <source>
        <dbReference type="ARBA" id="ARBA00023125"/>
    </source>
</evidence>
<protein>
    <submittedName>
        <fullName evidence="7">Site-specific integrase</fullName>
    </submittedName>
</protein>
<evidence type="ECO:0000259" key="6">
    <source>
        <dbReference type="PROSITE" id="PS51900"/>
    </source>
</evidence>
<evidence type="ECO:0000256" key="4">
    <source>
        <dbReference type="PROSITE-ProRule" id="PRU01248"/>
    </source>
</evidence>
<dbReference type="Pfam" id="PF24624">
    <property type="entry name" value="Int_N"/>
    <property type="match status" value="1"/>
</dbReference>
<dbReference type="PANTHER" id="PTHR30349">
    <property type="entry name" value="PHAGE INTEGRASE-RELATED"/>
    <property type="match status" value="1"/>
</dbReference>
<feature type="domain" description="Tyr recombinase" evidence="5">
    <location>
        <begin position="163"/>
        <end position="320"/>
    </location>
</feature>